<dbReference type="SUPFAM" id="SSF50044">
    <property type="entry name" value="SH3-domain"/>
    <property type="match status" value="1"/>
</dbReference>
<feature type="region of interest" description="Disordered" evidence="1">
    <location>
        <begin position="277"/>
        <end position="297"/>
    </location>
</feature>
<dbReference type="eggNOG" id="ENOG502QTHB">
    <property type="taxonomic scope" value="Eukaryota"/>
</dbReference>
<organism evidence="3 4">
    <name type="scientific">Coccidioides immitis H538.4</name>
    <dbReference type="NCBI Taxonomy" id="396776"/>
    <lineage>
        <taxon>Eukaryota</taxon>
        <taxon>Fungi</taxon>
        <taxon>Dikarya</taxon>
        <taxon>Ascomycota</taxon>
        <taxon>Pezizomycotina</taxon>
        <taxon>Eurotiomycetes</taxon>
        <taxon>Eurotiomycetidae</taxon>
        <taxon>Onygenales</taxon>
        <taxon>Onygenaceae</taxon>
        <taxon>Coccidioides</taxon>
    </lineage>
</organism>
<evidence type="ECO:0000256" key="2">
    <source>
        <dbReference type="SAM" id="Phobius"/>
    </source>
</evidence>
<dbReference type="EMBL" id="DS017013">
    <property type="protein sequence ID" value="KMU89596.1"/>
    <property type="molecule type" value="Genomic_DNA"/>
</dbReference>
<dbReference type="PANTHER" id="PTHR16861:SF4">
    <property type="entry name" value="SH3 DOMAIN PROTEIN (AFU_ORTHOLOGUE AFUA_1G13610)"/>
    <property type="match status" value="1"/>
</dbReference>
<accession>A0A0J8RYC0</accession>
<evidence type="ECO:0008006" key="5">
    <source>
        <dbReference type="Google" id="ProtNLM"/>
    </source>
</evidence>
<dbReference type="InterPro" id="IPR036028">
    <property type="entry name" value="SH3-like_dom_sf"/>
</dbReference>
<sequence length="485" mass="52171">MAENCISLKDSTTCPAFASASVSTRQDIVDQFPFLEFVSSVKDFDKELQNYVHHDYVKRKYQDLLGCSNVKLTNTSSLYARYTTSVICNGIVQSSREICNVSPDDSRPLCADTCALSATSEELVAVNPDLCGTPKSNFMDQIRSDFTICANPADSLTGKCISGSENEPAECGYGPNLLGLCGFCAESSPNATDSCCVAADATNRCRGLELPTVPSLPPLFPSSTSSSNPSASAGAGTGLSGGTIAGIVVGSVAGIALLGALAVFLFIFLRRRRDRNSSIFNQPSPPRKGTSSMQYAPGNMAQGHGFDVLPGGRVARMSALQNNDDSPRGTAAMKYDSSDSEAFASPASGTRSRLRLLVEETLPYFRDYYSQDDIHPNDKVAVLWAYQPRAADEFELERGDMLKVVGIWDDGWATGIRLNETVEDYDGKHKAQRDSGVSNGTDRRGSSPAPTGEIKAFPLVCVCLPEHWRKTIEGDPQTRSSMDSQ</sequence>
<dbReference type="PANTHER" id="PTHR16861">
    <property type="entry name" value="GLYCOPROTEIN 38"/>
    <property type="match status" value="1"/>
</dbReference>
<evidence type="ECO:0000313" key="4">
    <source>
        <dbReference type="Proteomes" id="UP000054563"/>
    </source>
</evidence>
<dbReference type="OrthoDB" id="2163411at2759"/>
<dbReference type="AlphaFoldDB" id="A0A0J8RYC0"/>
<evidence type="ECO:0000313" key="3">
    <source>
        <dbReference type="EMBL" id="KMU89596.1"/>
    </source>
</evidence>
<evidence type="ECO:0000256" key="1">
    <source>
        <dbReference type="SAM" id="MobiDB-lite"/>
    </source>
</evidence>
<feature type="region of interest" description="Disordered" evidence="1">
    <location>
        <begin position="320"/>
        <end position="346"/>
    </location>
</feature>
<dbReference type="CDD" id="cd12087">
    <property type="entry name" value="TM_EGFR-like"/>
    <property type="match status" value="1"/>
</dbReference>
<dbReference type="Proteomes" id="UP000054563">
    <property type="component" value="Unassembled WGS sequence"/>
</dbReference>
<feature type="region of interest" description="Disordered" evidence="1">
    <location>
        <begin position="216"/>
        <end position="235"/>
    </location>
</feature>
<proteinExistence type="predicted"/>
<keyword evidence="2" id="KW-1133">Transmembrane helix</keyword>
<dbReference type="VEuPathDB" id="FungiDB:CIHG_07402"/>
<feature type="region of interest" description="Disordered" evidence="1">
    <location>
        <begin position="426"/>
        <end position="451"/>
    </location>
</feature>
<protein>
    <recommendedName>
        <fullName evidence="5">SH3 domain-containing protein</fullName>
    </recommendedName>
</protein>
<name>A0A0J8RYC0_COCIT</name>
<keyword evidence="2" id="KW-0812">Transmembrane</keyword>
<feature type="compositionally biased region" description="Low complexity" evidence="1">
    <location>
        <begin position="221"/>
        <end position="234"/>
    </location>
</feature>
<dbReference type="Gene3D" id="2.30.30.40">
    <property type="entry name" value="SH3 Domains"/>
    <property type="match status" value="1"/>
</dbReference>
<dbReference type="STRING" id="396776.A0A0J8RYC0"/>
<feature type="transmembrane region" description="Helical" evidence="2">
    <location>
        <begin position="244"/>
        <end position="269"/>
    </location>
</feature>
<gene>
    <name evidence="3" type="ORF">CIHG_07402</name>
</gene>
<reference evidence="4" key="1">
    <citation type="journal article" date="2010" name="Genome Res.">
        <title>Population genomic sequencing of Coccidioides fungi reveals recent hybridization and transposon control.</title>
        <authorList>
            <person name="Neafsey D.E."/>
            <person name="Barker B.M."/>
            <person name="Sharpton T.J."/>
            <person name="Stajich J.E."/>
            <person name="Park D.J."/>
            <person name="Whiston E."/>
            <person name="Hung C.-Y."/>
            <person name="McMahan C."/>
            <person name="White J."/>
            <person name="Sykes S."/>
            <person name="Heiman D."/>
            <person name="Young S."/>
            <person name="Zeng Q."/>
            <person name="Abouelleil A."/>
            <person name="Aftuck L."/>
            <person name="Bessette D."/>
            <person name="Brown A."/>
            <person name="FitzGerald M."/>
            <person name="Lui A."/>
            <person name="Macdonald J.P."/>
            <person name="Priest M."/>
            <person name="Orbach M.J."/>
            <person name="Galgiani J.N."/>
            <person name="Kirkland T.N."/>
            <person name="Cole G.T."/>
            <person name="Birren B.W."/>
            <person name="Henn M.R."/>
            <person name="Taylor J.W."/>
            <person name="Rounsley S.D."/>
        </authorList>
    </citation>
    <scope>NUCLEOTIDE SEQUENCE [LARGE SCALE GENOMIC DNA]</scope>
    <source>
        <strain evidence="4">H538.4</strain>
    </source>
</reference>
<keyword evidence="2" id="KW-0472">Membrane</keyword>